<reference evidence="3 4" key="1">
    <citation type="submission" date="2018-11" db="EMBL/GenBank/DDBJ databases">
        <title>Haplotype-resolved cattle genomes.</title>
        <authorList>
            <person name="Low W.Y."/>
            <person name="Tearle R."/>
            <person name="Bickhart D.M."/>
            <person name="Rosen B.D."/>
            <person name="Koren S."/>
            <person name="Rhie A."/>
            <person name="Hiendleder S."/>
            <person name="Phillippy A.M."/>
            <person name="Smith T.P.L."/>
            <person name="Williams J.L."/>
        </authorList>
    </citation>
    <scope>NUCLEOTIDE SEQUENCE [LARGE SCALE GENOMIC DNA]</scope>
</reference>
<dbReference type="Ensembl" id="ENSBIXT00000037099.1">
    <property type="protein sequence ID" value="ENSBIXP00000022112.1"/>
    <property type="gene ID" value="ENSBIXG00000025061.1"/>
</dbReference>
<dbReference type="InterPro" id="IPR039884">
    <property type="entry name" value="R3HC1/R3HCL"/>
</dbReference>
<dbReference type="STRING" id="30522.A0A4W2D831"/>
<feature type="compositionally biased region" description="Basic and acidic residues" evidence="1">
    <location>
        <begin position="278"/>
        <end position="289"/>
    </location>
</feature>
<proteinExistence type="predicted"/>
<feature type="domain" description="R3H" evidence="2">
    <location>
        <begin position="75"/>
        <end position="140"/>
    </location>
</feature>
<dbReference type="PROSITE" id="PS51061">
    <property type="entry name" value="R3H"/>
    <property type="match status" value="1"/>
</dbReference>
<protein>
    <submittedName>
        <fullName evidence="3">R3H domain and coiled-coil containing 1</fullName>
    </submittedName>
</protein>
<dbReference type="SMART" id="SM00393">
    <property type="entry name" value="R3H"/>
    <property type="match status" value="1"/>
</dbReference>
<dbReference type="SUPFAM" id="SSF82708">
    <property type="entry name" value="R3H domain"/>
    <property type="match status" value="1"/>
</dbReference>
<sequence>PLPAPPRPCRGPWARPLPSSEPGPSLIGGETVSSVVEGAGFCALIAAVSLAPQALPPVTLALLCLDGVFLSTAENDFVQRIQEELDRFLLQKELSKVLLFPPLSSRLRYLIHRTAENFDLLSSFSVGEGWRRRTVICHLDIRLPSSDGFSGPCRPPASHPSKYRGPRKPTASQGAAAGPPGVRAGRWHRGRKPDQALYVPRVLRRQEEGVLPAPAELQGDAPAGGLSEEPGDTGAGNPIADQELLVSVTQATEDQKGPGQGCEKELLPDPLAAEPSESESHAGTGDRSESAAQPEPGLQLDLEEGDGTELERSLAAEEEVEEEEVEEEGPGSCPEDDFSELLQEITNNLTQKEIQVEKIHVDTSSFVDELPGEKDFAHVVEIYDFEPVLKTEDLLATFSEFQEKGFKIQWVDDTHALGIFPCPASAAEALTRDFSTLKIRPLTQGARQSKLKALQRPSKGGGGLGGRAARVWIYPLIYFPLKFSAFWPLGCSDPWGGPRPPQGSFQESCLPAALSQACPPLTPLGSLVWDAEAKIGLCVQPGKPCFAVRYTELGLGCDPDTGTPLNRP</sequence>
<dbReference type="Gene3D" id="3.30.1370.50">
    <property type="entry name" value="R3H-like domain"/>
    <property type="match status" value="1"/>
</dbReference>
<dbReference type="InterPro" id="IPR001374">
    <property type="entry name" value="R3H_dom"/>
</dbReference>
<accession>A0A4W2D831</accession>
<dbReference type="Pfam" id="PF01424">
    <property type="entry name" value="R3H"/>
    <property type="match status" value="1"/>
</dbReference>
<dbReference type="InterPro" id="IPR036867">
    <property type="entry name" value="R3H_dom_sf"/>
</dbReference>
<name>A0A4W2D831_BOBOX</name>
<organism evidence="3 4">
    <name type="scientific">Bos indicus x Bos taurus</name>
    <name type="common">Hybrid cattle</name>
    <dbReference type="NCBI Taxonomy" id="30522"/>
    <lineage>
        <taxon>Eukaryota</taxon>
        <taxon>Metazoa</taxon>
        <taxon>Chordata</taxon>
        <taxon>Craniata</taxon>
        <taxon>Vertebrata</taxon>
        <taxon>Euteleostomi</taxon>
        <taxon>Mammalia</taxon>
        <taxon>Eutheria</taxon>
        <taxon>Laurasiatheria</taxon>
        <taxon>Artiodactyla</taxon>
        <taxon>Ruminantia</taxon>
        <taxon>Pecora</taxon>
        <taxon>Bovidae</taxon>
        <taxon>Bovinae</taxon>
        <taxon>Bos</taxon>
    </lineage>
</organism>
<feature type="compositionally biased region" description="Low complexity" evidence="1">
    <location>
        <begin position="174"/>
        <end position="184"/>
    </location>
</feature>
<dbReference type="Gene3D" id="3.30.70.330">
    <property type="match status" value="1"/>
</dbReference>
<dbReference type="PANTHER" id="PTHR21678">
    <property type="entry name" value="GROWTH INHIBITION AND DIFFERENTIATION RELATED PROTEIN 88"/>
    <property type="match status" value="1"/>
</dbReference>
<feature type="region of interest" description="Disordered" evidence="1">
    <location>
        <begin position="250"/>
        <end position="337"/>
    </location>
</feature>
<feature type="region of interest" description="Disordered" evidence="1">
    <location>
        <begin position="210"/>
        <end position="238"/>
    </location>
</feature>
<evidence type="ECO:0000313" key="3">
    <source>
        <dbReference type="Ensembl" id="ENSBIXP00000022112.1"/>
    </source>
</evidence>
<keyword evidence="4" id="KW-1185">Reference proteome</keyword>
<dbReference type="AlphaFoldDB" id="A0A4W2D831"/>
<dbReference type="InterPro" id="IPR012677">
    <property type="entry name" value="Nucleotide-bd_a/b_plait_sf"/>
</dbReference>
<reference evidence="3" key="3">
    <citation type="submission" date="2025-09" db="UniProtKB">
        <authorList>
            <consortium name="Ensembl"/>
        </authorList>
    </citation>
    <scope>IDENTIFICATION</scope>
</reference>
<feature type="compositionally biased region" description="Acidic residues" evidence="1">
    <location>
        <begin position="316"/>
        <end position="337"/>
    </location>
</feature>
<evidence type="ECO:0000313" key="4">
    <source>
        <dbReference type="Proteomes" id="UP000314981"/>
    </source>
</evidence>
<feature type="region of interest" description="Disordered" evidence="1">
    <location>
        <begin position="1"/>
        <end position="22"/>
    </location>
</feature>
<reference evidence="3" key="2">
    <citation type="submission" date="2025-08" db="UniProtKB">
        <authorList>
            <consortium name="Ensembl"/>
        </authorList>
    </citation>
    <scope>IDENTIFICATION</scope>
</reference>
<dbReference type="Proteomes" id="UP000314981">
    <property type="component" value="Chromosome 8"/>
</dbReference>
<dbReference type="PANTHER" id="PTHR21678:SF6">
    <property type="entry name" value="R3H AND COILED-COIL DOMAIN-CONTAINING PROTEIN 1"/>
    <property type="match status" value="1"/>
</dbReference>
<gene>
    <name evidence="3" type="primary">R3HCC1</name>
</gene>
<feature type="region of interest" description="Disordered" evidence="1">
    <location>
        <begin position="148"/>
        <end position="193"/>
    </location>
</feature>
<dbReference type="CDD" id="cd02638">
    <property type="entry name" value="R3H_unknown_1"/>
    <property type="match status" value="1"/>
</dbReference>
<evidence type="ECO:0000259" key="2">
    <source>
        <dbReference type="PROSITE" id="PS51061"/>
    </source>
</evidence>
<evidence type="ECO:0000256" key="1">
    <source>
        <dbReference type="SAM" id="MobiDB-lite"/>
    </source>
</evidence>
<dbReference type="GO" id="GO:0003676">
    <property type="term" value="F:nucleic acid binding"/>
    <property type="evidence" value="ECO:0007669"/>
    <property type="project" value="UniProtKB-UniRule"/>
</dbReference>